<feature type="transmembrane region" description="Helical" evidence="1">
    <location>
        <begin position="132"/>
        <end position="151"/>
    </location>
</feature>
<dbReference type="OrthoDB" id="5189031at2"/>
<keyword evidence="1" id="KW-0472">Membrane</keyword>
<feature type="transmembrane region" description="Helical" evidence="1">
    <location>
        <begin position="78"/>
        <end position="94"/>
    </location>
</feature>
<keyword evidence="3" id="KW-1185">Reference proteome</keyword>
<name>A0A6I6IXW8_9RHOB</name>
<proteinExistence type="predicted"/>
<dbReference type="KEGG" id="rom:EI983_10990"/>
<evidence type="ECO:0008006" key="4">
    <source>
        <dbReference type="Google" id="ProtNLM"/>
    </source>
</evidence>
<dbReference type="EMBL" id="CP034348">
    <property type="protein sequence ID" value="QGY00382.1"/>
    <property type="molecule type" value="Genomic_DNA"/>
</dbReference>
<sequence>MKSILVFCAAVAFALSPFLSPGFNGFAPDQFPIPQVDPPAQPAGYAFAIWGLIYLALIAGTGYGLFMRPRDEGWDWHRWPLIVSLVIGAAWLPVAQTSPFWATVLIWLMLFTAIVALMRASPADRLWQRMPVALYAGWLTAASAVALALMLAGHGLLGGTTAAVLCLGLGLVIASVVQRLRPDTPEYSAAVIWALVGVALSNTDPLNIAVLGLSLAGIAALALTAWRGMSEG</sequence>
<gene>
    <name evidence="2" type="ORF">EI983_10990</name>
</gene>
<keyword evidence="1" id="KW-1133">Transmembrane helix</keyword>
<dbReference type="Proteomes" id="UP000428330">
    <property type="component" value="Chromosome"/>
</dbReference>
<organism evidence="2 3">
    <name type="scientific">Roseovarius faecimaris</name>
    <dbReference type="NCBI Taxonomy" id="2494550"/>
    <lineage>
        <taxon>Bacteria</taxon>
        <taxon>Pseudomonadati</taxon>
        <taxon>Pseudomonadota</taxon>
        <taxon>Alphaproteobacteria</taxon>
        <taxon>Rhodobacterales</taxon>
        <taxon>Roseobacteraceae</taxon>
        <taxon>Roseovarius</taxon>
    </lineage>
</organism>
<dbReference type="PANTHER" id="PTHR33802">
    <property type="entry name" value="SI:CH211-161H7.5-RELATED"/>
    <property type="match status" value="1"/>
</dbReference>
<keyword evidence="1" id="KW-0812">Transmembrane</keyword>
<reference evidence="3" key="1">
    <citation type="submission" date="2018-12" db="EMBL/GenBank/DDBJ databases">
        <title>Complete genome sequence of Roseovarius sp. MME-070.</title>
        <authorList>
            <person name="Nam Y.-D."/>
            <person name="Kang J."/>
            <person name="Chung W.-H."/>
            <person name="Park Y.S."/>
        </authorList>
    </citation>
    <scope>NUCLEOTIDE SEQUENCE [LARGE SCALE GENOMIC DNA]</scope>
    <source>
        <strain evidence="3">MME-070</strain>
    </source>
</reference>
<protein>
    <recommendedName>
        <fullName evidence="4">Tryptophan-rich sensory protein</fullName>
    </recommendedName>
</protein>
<dbReference type="PANTHER" id="PTHR33802:SF1">
    <property type="entry name" value="XK-RELATED PROTEIN"/>
    <property type="match status" value="1"/>
</dbReference>
<evidence type="ECO:0000256" key="1">
    <source>
        <dbReference type="SAM" id="Phobius"/>
    </source>
</evidence>
<evidence type="ECO:0000313" key="3">
    <source>
        <dbReference type="Proteomes" id="UP000428330"/>
    </source>
</evidence>
<feature type="transmembrane region" description="Helical" evidence="1">
    <location>
        <begin position="206"/>
        <end position="226"/>
    </location>
</feature>
<accession>A0A6I6IXW8</accession>
<feature type="transmembrane region" description="Helical" evidence="1">
    <location>
        <begin position="46"/>
        <end position="66"/>
    </location>
</feature>
<feature type="transmembrane region" description="Helical" evidence="1">
    <location>
        <begin position="157"/>
        <end position="177"/>
    </location>
</feature>
<feature type="transmembrane region" description="Helical" evidence="1">
    <location>
        <begin position="100"/>
        <end position="120"/>
    </location>
</feature>
<evidence type="ECO:0000313" key="2">
    <source>
        <dbReference type="EMBL" id="QGY00382.1"/>
    </source>
</evidence>
<dbReference type="AlphaFoldDB" id="A0A6I6IXW8"/>